<reference evidence="2 3" key="1">
    <citation type="submission" date="2023-07" db="EMBL/GenBank/DDBJ databases">
        <title>Comparative genomics of wheat-associated soil bacteria to identify genetic determinants of phenazine resistance.</title>
        <authorList>
            <person name="Mouncey N."/>
        </authorList>
    </citation>
    <scope>NUCLEOTIDE SEQUENCE [LARGE SCALE GENOMIC DNA]</scope>
    <source>
        <strain evidence="2 3">B2I6</strain>
    </source>
</reference>
<feature type="compositionally biased region" description="Basic and acidic residues" evidence="1">
    <location>
        <begin position="9"/>
        <end position="21"/>
    </location>
</feature>
<sequence length="92" mass="9833">MHLNALVLRRADPQARPEPARQRHGTAIPHPVTDSSRGLTGRRSRLPDTDLASWAARRTIPAATPGSRPSGPRPDGIPDFGVPVADTVKESA</sequence>
<feature type="compositionally biased region" description="Low complexity" evidence="1">
    <location>
        <begin position="65"/>
        <end position="79"/>
    </location>
</feature>
<keyword evidence="3" id="KW-1185">Reference proteome</keyword>
<evidence type="ECO:0000256" key="1">
    <source>
        <dbReference type="SAM" id="MobiDB-lite"/>
    </source>
</evidence>
<feature type="region of interest" description="Disordered" evidence="1">
    <location>
        <begin position="1"/>
        <end position="92"/>
    </location>
</feature>
<evidence type="ECO:0000313" key="2">
    <source>
        <dbReference type="EMBL" id="MDQ0584174.1"/>
    </source>
</evidence>
<protein>
    <submittedName>
        <fullName evidence="2">Uncharacterized protein</fullName>
    </submittedName>
</protein>
<comment type="caution">
    <text evidence="2">The sequence shown here is derived from an EMBL/GenBank/DDBJ whole genome shotgun (WGS) entry which is preliminary data.</text>
</comment>
<evidence type="ECO:0000313" key="3">
    <source>
        <dbReference type="Proteomes" id="UP001230654"/>
    </source>
</evidence>
<dbReference type="Proteomes" id="UP001230654">
    <property type="component" value="Unassembled WGS sequence"/>
</dbReference>
<name>A0ABU0NYN3_STRRH</name>
<proteinExistence type="predicted"/>
<dbReference type="EMBL" id="JAUSWV010000002">
    <property type="protein sequence ID" value="MDQ0584174.1"/>
    <property type="molecule type" value="Genomic_DNA"/>
</dbReference>
<organism evidence="2 3">
    <name type="scientific">Streptomyces rishiriensis</name>
    <dbReference type="NCBI Taxonomy" id="68264"/>
    <lineage>
        <taxon>Bacteria</taxon>
        <taxon>Bacillati</taxon>
        <taxon>Actinomycetota</taxon>
        <taxon>Actinomycetes</taxon>
        <taxon>Kitasatosporales</taxon>
        <taxon>Streptomycetaceae</taxon>
        <taxon>Streptomyces</taxon>
    </lineage>
</organism>
<gene>
    <name evidence="2" type="ORF">QF030_006352</name>
</gene>
<accession>A0ABU0NYN3</accession>